<gene>
    <name evidence="2" type="primary">LOC106760409</name>
</gene>
<dbReference type="Pfam" id="PF03140">
    <property type="entry name" value="DUF247"/>
    <property type="match status" value="1"/>
</dbReference>
<dbReference type="RefSeq" id="XP_014499330.1">
    <property type="nucleotide sequence ID" value="XM_014643844.1"/>
</dbReference>
<dbReference type="KEGG" id="vra:106760409"/>
<reference evidence="2" key="2">
    <citation type="submission" date="2025-08" db="UniProtKB">
        <authorList>
            <consortium name="RefSeq"/>
        </authorList>
    </citation>
    <scope>IDENTIFICATION</scope>
    <source>
        <tissue evidence="2">Leaf</tissue>
    </source>
</reference>
<evidence type="ECO:0000313" key="1">
    <source>
        <dbReference type="Proteomes" id="UP000087766"/>
    </source>
</evidence>
<dbReference type="PANTHER" id="PTHR31170:SF23">
    <property type="match status" value="1"/>
</dbReference>
<accession>A0A1S3TZY2</accession>
<reference evidence="1" key="1">
    <citation type="journal article" date="2014" name="Nat. Commun.">
        <title>Genome sequence of mungbean and insights into evolution within Vigna species.</title>
        <authorList>
            <person name="Kang Y.J."/>
            <person name="Kim S.K."/>
            <person name="Kim M.Y."/>
            <person name="Lestari P."/>
            <person name="Kim K.H."/>
            <person name="Ha B.K."/>
            <person name="Jun T.H."/>
            <person name="Hwang W.J."/>
            <person name="Lee T."/>
            <person name="Lee J."/>
            <person name="Shim S."/>
            <person name="Yoon M.Y."/>
            <person name="Jang Y.E."/>
            <person name="Han K.S."/>
            <person name="Taeprayoon P."/>
            <person name="Yoon N."/>
            <person name="Somta P."/>
            <person name="Tanya P."/>
            <person name="Kim K.S."/>
            <person name="Gwag J.G."/>
            <person name="Moon J.K."/>
            <person name="Lee Y.H."/>
            <person name="Park B.S."/>
            <person name="Bombarely A."/>
            <person name="Doyle J.J."/>
            <person name="Jackson S.A."/>
            <person name="Schafleitner R."/>
            <person name="Srinives P."/>
            <person name="Varshney R.K."/>
            <person name="Lee S.H."/>
        </authorList>
    </citation>
    <scope>NUCLEOTIDE SEQUENCE [LARGE SCALE GENOMIC DNA]</scope>
    <source>
        <strain evidence="1">cv. VC1973A</strain>
    </source>
</reference>
<dbReference type="PANTHER" id="PTHR31170">
    <property type="entry name" value="BNAC04G53230D PROTEIN"/>
    <property type="match status" value="1"/>
</dbReference>
<protein>
    <submittedName>
        <fullName evidence="2">UPF0481 protein At3g47200-like</fullName>
    </submittedName>
</protein>
<dbReference type="OrthoDB" id="1896044at2759"/>
<dbReference type="AlphaFoldDB" id="A0A1S3TZY2"/>
<dbReference type="GeneID" id="106760409"/>
<organism evidence="1 2">
    <name type="scientific">Vigna radiata var. radiata</name>
    <name type="common">Mung bean</name>
    <name type="synonym">Phaseolus aureus</name>
    <dbReference type="NCBI Taxonomy" id="3916"/>
    <lineage>
        <taxon>Eukaryota</taxon>
        <taxon>Viridiplantae</taxon>
        <taxon>Streptophyta</taxon>
        <taxon>Embryophyta</taxon>
        <taxon>Tracheophyta</taxon>
        <taxon>Spermatophyta</taxon>
        <taxon>Magnoliopsida</taxon>
        <taxon>eudicotyledons</taxon>
        <taxon>Gunneridae</taxon>
        <taxon>Pentapetalae</taxon>
        <taxon>rosids</taxon>
        <taxon>fabids</taxon>
        <taxon>Fabales</taxon>
        <taxon>Fabaceae</taxon>
        <taxon>Papilionoideae</taxon>
        <taxon>50 kb inversion clade</taxon>
        <taxon>NPAAA clade</taxon>
        <taxon>indigoferoid/millettioid clade</taxon>
        <taxon>Phaseoleae</taxon>
        <taxon>Vigna</taxon>
    </lineage>
</organism>
<keyword evidence="1" id="KW-1185">Reference proteome</keyword>
<evidence type="ECO:0000313" key="2">
    <source>
        <dbReference type="RefSeq" id="XP_014499330.1"/>
    </source>
</evidence>
<dbReference type="Proteomes" id="UP000087766">
    <property type="component" value="Chromosome 5"/>
</dbReference>
<dbReference type="InterPro" id="IPR004158">
    <property type="entry name" value="DUF247_pln"/>
</dbReference>
<sequence>MMLRSFLENAKSFLTKECCIYTVPLNIRKLNKDAYIPYVVSIGPFHHDTIDRLRDMESHKVMYCKSFLDRTHTTSESWISYIEREEPKIRSCYSGTLVFDKKKLLQIMFVDCGFILELFWRKYYDNGLSDDINCLSAPWLDNIIACDLVLLENQVPFFVLDKLFSISSKFWTTYEYTTYGPNCNIPSSIELTYRFFGAFNRSQLTFVNNNKIKHFTDLIRVFHLKLPLRGEEELSRSDELLKHLPSATELSEA</sequence>
<dbReference type="STRING" id="3916.A0A1S3TZY2"/>
<name>A0A1S3TZY2_VIGRR</name>
<proteinExistence type="predicted"/>